<sequence length="775" mass="88917">MAFNLSAYVCTFLLFLILNKINYILGENSTSLHYEYVLLEDEHPCRRTCVSNASPMICRYTFQVENYYTMTKACHDCPRNVTDCFRKDCIPGDGHERAVVVVNRKLPGPTIEVCRDDMVIVDVQNHLMSESTTIHWHGQHQKETPYMDGVPFVTQCPILPRNTFRYIFKASQAGTHLWHSHIGMQRVDGCFGPLIVRVPPDENSVKQFYDYDLQSHVITLIDWEKMTATEKFLYHHHSVGDNKPSTLLVNGLGRHRIFDDADINGTYHTPLARFRVEQGYRYRFRLINAGYLNCPIEVSVDNHTIKVISTDGNDVIPVEAESLVTYAGERFDFVLNADQPKSLYWIRFRGLMDCDERFNRAHQVAVLEYEGFEDYEGDIASPRAEYEEPSHTSAPSTLYNLEDNTTDVNYEYNTTTVEPSTTLNILNTQPNVIYSNSEPLPEGDPNYDNSRRTGRQINALNRGTESGTDYISMPQIVSLNEWDSSLKTKPDVQIYLAYDFYNLNNTKFHRPGYEFYNVKPVTNQLQTPQLNHISMEMPSFPLLPQRDQVPEDMFCNNETVKENDCVNNYCECHHGYEIPLNAVVELVIIDEGFAYDANHPLHLHGYAFRVVAMERVGRNITVQQVKDRDRAGLVKRNLLNPPIKDTVTVPDGGYTIVRFHATNPGYWIFHCHIEFHAEIGMALVFRVGKNSQMLPVPEGFPRCGSYLPEEYEYMQNENSTIEGPSDNKPLCSKNNFINKFEKVLFGDYCLDPVASSASIITFSACILLTLFNIFF</sequence>
<feature type="chain" id="PRO_5032970636" evidence="7">
    <location>
        <begin position="27"/>
        <end position="775"/>
    </location>
</feature>
<gene>
    <name evidence="11" type="ORF">GWI33_009807</name>
</gene>
<dbReference type="AlphaFoldDB" id="A0A834IVF3"/>
<dbReference type="InterPro" id="IPR001117">
    <property type="entry name" value="Cu-oxidase_2nd"/>
</dbReference>
<evidence type="ECO:0000256" key="5">
    <source>
        <dbReference type="SAM" id="MobiDB-lite"/>
    </source>
</evidence>
<dbReference type="CDD" id="cd13858">
    <property type="entry name" value="CuRO_1_tcLCC2_insect_like"/>
    <property type="match status" value="1"/>
</dbReference>
<evidence type="ECO:0000259" key="8">
    <source>
        <dbReference type="Pfam" id="PF00394"/>
    </source>
</evidence>
<comment type="caution">
    <text evidence="11">The sequence shown here is derived from an EMBL/GenBank/DDBJ whole genome shotgun (WGS) entry which is preliminary data.</text>
</comment>
<dbReference type="GO" id="GO:0016491">
    <property type="term" value="F:oxidoreductase activity"/>
    <property type="evidence" value="ECO:0007669"/>
    <property type="project" value="UniProtKB-KW"/>
</dbReference>
<proteinExistence type="inferred from homology"/>
<dbReference type="InterPro" id="IPR002355">
    <property type="entry name" value="Cu_oxidase_Cu_BS"/>
</dbReference>
<dbReference type="Pfam" id="PF07732">
    <property type="entry name" value="Cu-oxidase_3"/>
    <property type="match status" value="1"/>
</dbReference>
<evidence type="ECO:0000256" key="7">
    <source>
        <dbReference type="SAM" id="SignalP"/>
    </source>
</evidence>
<feature type="domain" description="Plastocyanin-like" evidence="8">
    <location>
        <begin position="215"/>
        <end position="371"/>
    </location>
</feature>
<dbReference type="PANTHER" id="PTHR11709">
    <property type="entry name" value="MULTI-COPPER OXIDASE"/>
    <property type="match status" value="1"/>
</dbReference>
<dbReference type="FunFam" id="2.60.40.420:FF:000031">
    <property type="entry name" value="Laccase-2 isoform A"/>
    <property type="match status" value="1"/>
</dbReference>
<organism evidence="11 12">
    <name type="scientific">Rhynchophorus ferrugineus</name>
    <name type="common">Red palm weevil</name>
    <name type="synonym">Curculio ferrugineus</name>
    <dbReference type="NCBI Taxonomy" id="354439"/>
    <lineage>
        <taxon>Eukaryota</taxon>
        <taxon>Metazoa</taxon>
        <taxon>Ecdysozoa</taxon>
        <taxon>Arthropoda</taxon>
        <taxon>Hexapoda</taxon>
        <taxon>Insecta</taxon>
        <taxon>Pterygota</taxon>
        <taxon>Neoptera</taxon>
        <taxon>Endopterygota</taxon>
        <taxon>Coleoptera</taxon>
        <taxon>Polyphaga</taxon>
        <taxon>Cucujiformia</taxon>
        <taxon>Curculionidae</taxon>
        <taxon>Dryophthorinae</taxon>
        <taxon>Rhynchophorus</taxon>
    </lineage>
</organism>
<dbReference type="Pfam" id="PF00394">
    <property type="entry name" value="Cu-oxidase"/>
    <property type="match status" value="1"/>
</dbReference>
<feature type="signal peptide" evidence="7">
    <location>
        <begin position="1"/>
        <end position="26"/>
    </location>
</feature>
<keyword evidence="6" id="KW-0812">Transmembrane</keyword>
<evidence type="ECO:0000313" key="11">
    <source>
        <dbReference type="EMBL" id="KAF7285832.1"/>
    </source>
</evidence>
<dbReference type="GO" id="GO:0005507">
    <property type="term" value="F:copper ion binding"/>
    <property type="evidence" value="ECO:0007669"/>
    <property type="project" value="InterPro"/>
</dbReference>
<dbReference type="InterPro" id="IPR033138">
    <property type="entry name" value="Cu_oxidase_CS"/>
</dbReference>
<dbReference type="InterPro" id="IPR008972">
    <property type="entry name" value="Cupredoxin"/>
</dbReference>
<dbReference type="GO" id="GO:0005886">
    <property type="term" value="C:plasma membrane"/>
    <property type="evidence" value="ECO:0007669"/>
    <property type="project" value="TreeGrafter"/>
</dbReference>
<dbReference type="PANTHER" id="PTHR11709:SF394">
    <property type="entry name" value="FI03373P-RELATED"/>
    <property type="match status" value="1"/>
</dbReference>
<dbReference type="SUPFAM" id="SSF49503">
    <property type="entry name" value="Cupredoxins"/>
    <property type="match status" value="3"/>
</dbReference>
<keyword evidence="4" id="KW-0186">Copper</keyword>
<dbReference type="InterPro" id="IPR045087">
    <property type="entry name" value="Cu-oxidase_fam"/>
</dbReference>
<dbReference type="InterPro" id="IPR011706">
    <property type="entry name" value="Cu-oxidase_C"/>
</dbReference>
<dbReference type="Proteomes" id="UP000625711">
    <property type="component" value="Unassembled WGS sequence"/>
</dbReference>
<evidence type="ECO:0000259" key="10">
    <source>
        <dbReference type="Pfam" id="PF07732"/>
    </source>
</evidence>
<accession>A0A834IVF3</accession>
<keyword evidence="12" id="KW-1185">Reference proteome</keyword>
<dbReference type="Gene3D" id="2.60.40.420">
    <property type="entry name" value="Cupredoxins - blue copper proteins"/>
    <property type="match status" value="3"/>
</dbReference>
<dbReference type="FunFam" id="2.60.40.420:FF:000045">
    <property type="entry name" value="Laccase 2"/>
    <property type="match status" value="1"/>
</dbReference>
<dbReference type="CDD" id="cd13905">
    <property type="entry name" value="CuRO_3_tcLLC2_insect_like"/>
    <property type="match status" value="1"/>
</dbReference>
<evidence type="ECO:0000259" key="9">
    <source>
        <dbReference type="Pfam" id="PF07731"/>
    </source>
</evidence>
<feature type="domain" description="Plastocyanin-like" evidence="9">
    <location>
        <begin position="560"/>
        <end position="689"/>
    </location>
</feature>
<feature type="transmembrane region" description="Helical" evidence="6">
    <location>
        <begin position="753"/>
        <end position="774"/>
    </location>
</feature>
<dbReference type="EMBL" id="JAACXV010000043">
    <property type="protein sequence ID" value="KAF7285832.1"/>
    <property type="molecule type" value="Genomic_DNA"/>
</dbReference>
<evidence type="ECO:0000256" key="4">
    <source>
        <dbReference type="ARBA" id="ARBA00023008"/>
    </source>
</evidence>
<evidence type="ECO:0000256" key="1">
    <source>
        <dbReference type="ARBA" id="ARBA00010609"/>
    </source>
</evidence>
<keyword evidence="3" id="KW-0560">Oxidoreductase</keyword>
<dbReference type="Pfam" id="PF07731">
    <property type="entry name" value="Cu-oxidase_2"/>
    <property type="match status" value="1"/>
</dbReference>
<feature type="region of interest" description="Disordered" evidence="5">
    <location>
        <begin position="433"/>
        <end position="455"/>
    </location>
</feature>
<dbReference type="OrthoDB" id="2121828at2759"/>
<keyword evidence="7" id="KW-0732">Signal</keyword>
<keyword evidence="2" id="KW-0479">Metal-binding</keyword>
<keyword evidence="6" id="KW-0472">Membrane</keyword>
<protein>
    <submittedName>
        <fullName evidence="11">Uncharacterized protein</fullName>
    </submittedName>
</protein>
<dbReference type="InterPro" id="IPR011707">
    <property type="entry name" value="Cu-oxidase-like_N"/>
</dbReference>
<dbReference type="GO" id="GO:0006826">
    <property type="term" value="P:iron ion transport"/>
    <property type="evidence" value="ECO:0007669"/>
    <property type="project" value="TreeGrafter"/>
</dbReference>
<feature type="domain" description="Plastocyanin-like" evidence="10">
    <location>
        <begin position="88"/>
        <end position="199"/>
    </location>
</feature>
<dbReference type="PROSITE" id="PS00080">
    <property type="entry name" value="MULTICOPPER_OXIDASE2"/>
    <property type="match status" value="1"/>
</dbReference>
<dbReference type="CDD" id="cd13884">
    <property type="entry name" value="CuRO_2_tcLCC_insect_like"/>
    <property type="match status" value="1"/>
</dbReference>
<evidence type="ECO:0000256" key="3">
    <source>
        <dbReference type="ARBA" id="ARBA00023002"/>
    </source>
</evidence>
<dbReference type="PROSITE" id="PS00079">
    <property type="entry name" value="MULTICOPPER_OXIDASE1"/>
    <property type="match status" value="1"/>
</dbReference>
<name>A0A834IVF3_RHYFE</name>
<keyword evidence="6" id="KW-1133">Transmembrane helix</keyword>
<comment type="similarity">
    <text evidence="1">Belongs to the multicopper oxidase family.</text>
</comment>
<evidence type="ECO:0000256" key="6">
    <source>
        <dbReference type="SAM" id="Phobius"/>
    </source>
</evidence>
<reference evidence="11" key="1">
    <citation type="submission" date="2020-08" db="EMBL/GenBank/DDBJ databases">
        <title>Genome sequencing and assembly of the red palm weevil Rhynchophorus ferrugineus.</title>
        <authorList>
            <person name="Dias G.B."/>
            <person name="Bergman C.M."/>
            <person name="Manee M."/>
        </authorList>
    </citation>
    <scope>NUCLEOTIDE SEQUENCE</scope>
    <source>
        <strain evidence="11">AA-2017</strain>
        <tissue evidence="11">Whole larva</tissue>
    </source>
</reference>
<evidence type="ECO:0000256" key="2">
    <source>
        <dbReference type="ARBA" id="ARBA00022723"/>
    </source>
</evidence>
<evidence type="ECO:0000313" key="12">
    <source>
        <dbReference type="Proteomes" id="UP000625711"/>
    </source>
</evidence>